<evidence type="ECO:0000313" key="3">
    <source>
        <dbReference type="EMBL" id="SDP45205.1"/>
    </source>
</evidence>
<accession>A0A1H0SUA7</accession>
<feature type="domain" description="EF-hand" evidence="2">
    <location>
        <begin position="119"/>
        <end position="142"/>
    </location>
</feature>
<feature type="region of interest" description="Disordered" evidence="1">
    <location>
        <begin position="23"/>
        <end position="42"/>
    </location>
</feature>
<dbReference type="AlphaFoldDB" id="A0A1H0SUA7"/>
<dbReference type="OrthoDB" id="8812137at2"/>
<protein>
    <recommendedName>
        <fullName evidence="2">EF-hand domain-containing protein</fullName>
    </recommendedName>
</protein>
<dbReference type="PROSITE" id="PS00018">
    <property type="entry name" value="EF_HAND_1"/>
    <property type="match status" value="1"/>
</dbReference>
<keyword evidence="4" id="KW-1185">Reference proteome</keyword>
<evidence type="ECO:0000259" key="2">
    <source>
        <dbReference type="PROSITE" id="PS50222"/>
    </source>
</evidence>
<proteinExistence type="predicted"/>
<dbReference type="InterPro" id="IPR011992">
    <property type="entry name" value="EF-hand-dom_pair"/>
</dbReference>
<evidence type="ECO:0000313" key="4">
    <source>
        <dbReference type="Proteomes" id="UP000199317"/>
    </source>
</evidence>
<reference evidence="4" key="1">
    <citation type="submission" date="2016-10" db="EMBL/GenBank/DDBJ databases">
        <authorList>
            <person name="Varghese N."/>
            <person name="Submissions S."/>
        </authorList>
    </citation>
    <scope>NUCLEOTIDE SEQUENCE [LARGE SCALE GENOMIC DNA]</scope>
    <source>
        <strain evidence="4">DSM 17101</strain>
    </source>
</reference>
<dbReference type="Proteomes" id="UP000199317">
    <property type="component" value="Unassembled WGS sequence"/>
</dbReference>
<dbReference type="PROSITE" id="PS50222">
    <property type="entry name" value="EF_HAND_2"/>
    <property type="match status" value="1"/>
</dbReference>
<evidence type="ECO:0000256" key="1">
    <source>
        <dbReference type="SAM" id="MobiDB-lite"/>
    </source>
</evidence>
<dbReference type="GO" id="GO:0005509">
    <property type="term" value="F:calcium ion binding"/>
    <property type="evidence" value="ECO:0007669"/>
    <property type="project" value="InterPro"/>
</dbReference>
<sequence length="191" mass="19054">MSPIISGLASVASMLYNAASSSRASSGPAGKGAETSSLPDPSAVVTLSQDAGGLARLAGQGVMASTAQAQAGLLATGGSAGGALQALSSNRAVPKEDFQALLTRFGATDAQKEQLTTGFDTDKDGTITRDEFLQGLAQTAGPQGSGEFAQSLLTLLDRGAAGNADGSVGANEFSALTTAFADMSRRPRNIL</sequence>
<dbReference type="InterPro" id="IPR002048">
    <property type="entry name" value="EF_hand_dom"/>
</dbReference>
<dbReference type="SUPFAM" id="SSF47473">
    <property type="entry name" value="EF-hand"/>
    <property type="match status" value="1"/>
</dbReference>
<gene>
    <name evidence="3" type="ORF">SAMN04489708_11368</name>
</gene>
<organism evidence="3 4">
    <name type="scientific">Paracidovorax cattleyae</name>
    <dbReference type="NCBI Taxonomy" id="80868"/>
    <lineage>
        <taxon>Bacteria</taxon>
        <taxon>Pseudomonadati</taxon>
        <taxon>Pseudomonadota</taxon>
        <taxon>Betaproteobacteria</taxon>
        <taxon>Burkholderiales</taxon>
        <taxon>Comamonadaceae</taxon>
        <taxon>Paracidovorax</taxon>
    </lineage>
</organism>
<name>A0A1H0SUA7_9BURK</name>
<dbReference type="Gene3D" id="1.10.238.10">
    <property type="entry name" value="EF-hand"/>
    <property type="match status" value="1"/>
</dbReference>
<feature type="compositionally biased region" description="Low complexity" evidence="1">
    <location>
        <begin position="23"/>
        <end position="33"/>
    </location>
</feature>
<dbReference type="RefSeq" id="WP_092834790.1">
    <property type="nucleotide sequence ID" value="NZ_CP028290.1"/>
</dbReference>
<dbReference type="EMBL" id="FNJL01000013">
    <property type="protein sequence ID" value="SDP45205.1"/>
    <property type="molecule type" value="Genomic_DNA"/>
</dbReference>
<dbReference type="InterPro" id="IPR018247">
    <property type="entry name" value="EF_Hand_1_Ca_BS"/>
</dbReference>